<evidence type="ECO:0000259" key="2">
    <source>
        <dbReference type="Pfam" id="PF13439"/>
    </source>
</evidence>
<keyword evidence="4" id="KW-1185">Reference proteome</keyword>
<gene>
    <name evidence="3" type="ORF">SAMN05216244_2855</name>
</gene>
<dbReference type="Proteomes" id="UP000182347">
    <property type="component" value="Unassembled WGS sequence"/>
</dbReference>
<dbReference type="Pfam" id="PF13439">
    <property type="entry name" value="Glyco_transf_4"/>
    <property type="match status" value="1"/>
</dbReference>
<keyword evidence="3" id="KW-0808">Transferase</keyword>
<dbReference type="GO" id="GO:0016757">
    <property type="term" value="F:glycosyltransferase activity"/>
    <property type="evidence" value="ECO:0007669"/>
    <property type="project" value="InterPro"/>
</dbReference>
<dbReference type="PANTHER" id="PTHR45947">
    <property type="entry name" value="SULFOQUINOVOSYL TRANSFERASE SQD2"/>
    <property type="match status" value="1"/>
</dbReference>
<dbReference type="PANTHER" id="PTHR45947:SF3">
    <property type="entry name" value="SULFOQUINOVOSYL TRANSFERASE SQD2"/>
    <property type="match status" value="1"/>
</dbReference>
<evidence type="ECO:0000259" key="1">
    <source>
        <dbReference type="Pfam" id="PF00534"/>
    </source>
</evidence>
<dbReference type="SUPFAM" id="SSF53756">
    <property type="entry name" value="UDP-Glycosyltransferase/glycogen phosphorylase"/>
    <property type="match status" value="1"/>
</dbReference>
<sequence length="363" mass="40850">MELKHVLVLSTMYPGKNSPTFGIFVRNQVEALRKRGLDIDVAAITEPGMRKHHLLKKYLAWMIRIGLISLRKGKGYQLIHAHYIFPSGLFGLIFKKRFGTKLIVTCHGGDLDKMAKKGKFFFQQTKRILQEADHIVAVGEALKQEMLDRYQVDPGKVTVLNMGVNRQVFAPVPKPKAKRRLGLEENRIQLLYAGNLIEAKGLKELLDAYQQLKQTFDQLELHLIGAAKQPEFLERIEEKIEREAIPDVTIHGPKGQKEVADWMAAADIFVIPSHMEGFGLVALEAMSCHTPVVGSNVGGLAHLLKDGAGILVEPKKHASLRNGLEKLIANEKLRDQLVIKGEEKAQENDQDKLLDQLISIYHR</sequence>
<feature type="domain" description="Glycosyl transferase family 1" evidence="1">
    <location>
        <begin position="175"/>
        <end position="342"/>
    </location>
</feature>
<dbReference type="Gene3D" id="3.40.50.2000">
    <property type="entry name" value="Glycogen Phosphorylase B"/>
    <property type="match status" value="2"/>
</dbReference>
<dbReference type="STRING" id="482461.SAMN05216244_2855"/>
<name>A0A1G9U421_9BACI</name>
<dbReference type="RefSeq" id="WP_245693806.1">
    <property type="nucleotide sequence ID" value="NZ_FNHF01000003.1"/>
</dbReference>
<organism evidence="3 4">
    <name type="scientific">Sediminibacillus halophilus</name>
    <dbReference type="NCBI Taxonomy" id="482461"/>
    <lineage>
        <taxon>Bacteria</taxon>
        <taxon>Bacillati</taxon>
        <taxon>Bacillota</taxon>
        <taxon>Bacilli</taxon>
        <taxon>Bacillales</taxon>
        <taxon>Bacillaceae</taxon>
        <taxon>Sediminibacillus</taxon>
    </lineage>
</organism>
<protein>
    <submittedName>
        <fullName evidence="3">Glycosyltransferase involved in cell wall bisynthesis</fullName>
    </submittedName>
</protein>
<accession>A0A1G9U421</accession>
<dbReference type="AlphaFoldDB" id="A0A1G9U421"/>
<proteinExistence type="predicted"/>
<dbReference type="InterPro" id="IPR028098">
    <property type="entry name" value="Glyco_trans_4-like_N"/>
</dbReference>
<reference evidence="4" key="1">
    <citation type="submission" date="2016-10" db="EMBL/GenBank/DDBJ databases">
        <authorList>
            <person name="Varghese N."/>
            <person name="Submissions S."/>
        </authorList>
    </citation>
    <scope>NUCLEOTIDE SEQUENCE [LARGE SCALE GENOMIC DNA]</scope>
    <source>
        <strain evidence="4">CGMCC 1.6199</strain>
    </source>
</reference>
<dbReference type="InterPro" id="IPR050194">
    <property type="entry name" value="Glycosyltransferase_grp1"/>
</dbReference>
<dbReference type="EMBL" id="FNHF01000003">
    <property type="protein sequence ID" value="SDM54729.1"/>
    <property type="molecule type" value="Genomic_DNA"/>
</dbReference>
<feature type="domain" description="Glycosyltransferase subfamily 4-like N-terminal" evidence="2">
    <location>
        <begin position="24"/>
        <end position="166"/>
    </location>
</feature>
<evidence type="ECO:0000313" key="3">
    <source>
        <dbReference type="EMBL" id="SDM54729.1"/>
    </source>
</evidence>
<dbReference type="Pfam" id="PF00534">
    <property type="entry name" value="Glycos_transf_1"/>
    <property type="match status" value="1"/>
</dbReference>
<evidence type="ECO:0000313" key="4">
    <source>
        <dbReference type="Proteomes" id="UP000182347"/>
    </source>
</evidence>
<dbReference type="InterPro" id="IPR001296">
    <property type="entry name" value="Glyco_trans_1"/>
</dbReference>